<dbReference type="InterPro" id="IPR044609">
    <property type="entry name" value="FKBP2/11"/>
</dbReference>
<dbReference type="InterPro" id="IPR046357">
    <property type="entry name" value="PPIase_dom_sf"/>
</dbReference>
<dbReference type="Gene3D" id="3.10.50.40">
    <property type="match status" value="1"/>
</dbReference>
<evidence type="ECO:0000259" key="5">
    <source>
        <dbReference type="PROSITE" id="PS50059"/>
    </source>
</evidence>
<dbReference type="PROSITE" id="PS50059">
    <property type="entry name" value="FKBP_PPIASE"/>
    <property type="match status" value="1"/>
</dbReference>
<dbReference type="AlphaFoldDB" id="A0A6J7DQS5"/>
<sequence length="83" mass="8751">MNYEGVNWNTGEVFDSSFDRGEPATFSTQGVIQGFHDALVGQKVGSRVVVVIPSELGYGDTGSGDLIKGGDTIVFVVDILGVQ</sequence>
<dbReference type="GO" id="GO:0005783">
    <property type="term" value="C:endoplasmic reticulum"/>
    <property type="evidence" value="ECO:0007669"/>
    <property type="project" value="TreeGrafter"/>
</dbReference>
<protein>
    <recommendedName>
        <fullName evidence="2">peptidylprolyl isomerase</fullName>
        <ecNumber evidence="2">5.2.1.8</ecNumber>
    </recommendedName>
</protein>
<keyword evidence="3" id="KW-0697">Rotamase</keyword>
<dbReference type="PANTHER" id="PTHR45779:SF7">
    <property type="entry name" value="PEPTIDYLPROLYL ISOMERASE"/>
    <property type="match status" value="1"/>
</dbReference>
<dbReference type="GO" id="GO:0003755">
    <property type="term" value="F:peptidyl-prolyl cis-trans isomerase activity"/>
    <property type="evidence" value="ECO:0007669"/>
    <property type="project" value="UniProtKB-KW"/>
</dbReference>
<dbReference type="PANTHER" id="PTHR45779">
    <property type="entry name" value="PEPTIDYLPROLYL ISOMERASE"/>
    <property type="match status" value="1"/>
</dbReference>
<proteinExistence type="predicted"/>
<evidence type="ECO:0000256" key="3">
    <source>
        <dbReference type="ARBA" id="ARBA00023110"/>
    </source>
</evidence>
<dbReference type="InterPro" id="IPR001179">
    <property type="entry name" value="PPIase_FKBP_dom"/>
</dbReference>
<evidence type="ECO:0000313" key="6">
    <source>
        <dbReference type="EMBL" id="CAB4871285.1"/>
    </source>
</evidence>
<comment type="catalytic activity">
    <reaction evidence="1">
        <text>[protein]-peptidylproline (omega=180) = [protein]-peptidylproline (omega=0)</text>
        <dbReference type="Rhea" id="RHEA:16237"/>
        <dbReference type="Rhea" id="RHEA-COMP:10747"/>
        <dbReference type="Rhea" id="RHEA-COMP:10748"/>
        <dbReference type="ChEBI" id="CHEBI:83833"/>
        <dbReference type="ChEBI" id="CHEBI:83834"/>
        <dbReference type="EC" id="5.2.1.8"/>
    </reaction>
</comment>
<organism evidence="6">
    <name type="scientific">freshwater metagenome</name>
    <dbReference type="NCBI Taxonomy" id="449393"/>
    <lineage>
        <taxon>unclassified sequences</taxon>
        <taxon>metagenomes</taxon>
        <taxon>ecological metagenomes</taxon>
    </lineage>
</organism>
<evidence type="ECO:0000256" key="4">
    <source>
        <dbReference type="ARBA" id="ARBA00023235"/>
    </source>
</evidence>
<keyword evidence="4" id="KW-0413">Isomerase</keyword>
<reference evidence="6" key="1">
    <citation type="submission" date="2020-05" db="EMBL/GenBank/DDBJ databases">
        <authorList>
            <person name="Chiriac C."/>
            <person name="Salcher M."/>
            <person name="Ghai R."/>
            <person name="Kavagutti S V."/>
        </authorList>
    </citation>
    <scope>NUCLEOTIDE SEQUENCE</scope>
</reference>
<dbReference type="Pfam" id="PF00254">
    <property type="entry name" value="FKBP_C"/>
    <property type="match status" value="1"/>
</dbReference>
<accession>A0A6J7DQS5</accession>
<gene>
    <name evidence="6" type="ORF">UFOPK3339_00913</name>
</gene>
<name>A0A6J7DQS5_9ZZZZ</name>
<dbReference type="EMBL" id="CAFBLF010000146">
    <property type="protein sequence ID" value="CAB4871285.1"/>
    <property type="molecule type" value="Genomic_DNA"/>
</dbReference>
<feature type="domain" description="PPIase FKBP-type" evidence="5">
    <location>
        <begin position="1"/>
        <end position="83"/>
    </location>
</feature>
<dbReference type="EC" id="5.2.1.8" evidence="2"/>
<dbReference type="SUPFAM" id="SSF54534">
    <property type="entry name" value="FKBP-like"/>
    <property type="match status" value="1"/>
</dbReference>
<evidence type="ECO:0000256" key="2">
    <source>
        <dbReference type="ARBA" id="ARBA00013194"/>
    </source>
</evidence>
<evidence type="ECO:0000256" key="1">
    <source>
        <dbReference type="ARBA" id="ARBA00000971"/>
    </source>
</evidence>